<dbReference type="Pfam" id="PF00072">
    <property type="entry name" value="Response_reg"/>
    <property type="match status" value="1"/>
</dbReference>
<organism evidence="4 5">
    <name type="scientific">Bradyrhizobium diazoefficiens SEMIA 5080</name>
    <dbReference type="NCBI Taxonomy" id="754504"/>
    <lineage>
        <taxon>Bacteria</taxon>
        <taxon>Pseudomonadati</taxon>
        <taxon>Pseudomonadota</taxon>
        <taxon>Alphaproteobacteria</taxon>
        <taxon>Hyphomicrobiales</taxon>
        <taxon>Nitrobacteraceae</taxon>
        <taxon>Bradyrhizobium</taxon>
    </lineage>
</organism>
<name>A0A837CK32_9BRAD</name>
<dbReference type="AlphaFoldDB" id="A0A837CK32"/>
<dbReference type="InterPro" id="IPR011006">
    <property type="entry name" value="CheY-like_superfamily"/>
</dbReference>
<dbReference type="SMART" id="SM00448">
    <property type="entry name" value="REC"/>
    <property type="match status" value="1"/>
</dbReference>
<dbReference type="SUPFAM" id="SSF52172">
    <property type="entry name" value="CheY-like"/>
    <property type="match status" value="1"/>
</dbReference>
<feature type="modified residue" description="4-aspartylphosphate" evidence="2">
    <location>
        <position position="101"/>
    </location>
</feature>
<protein>
    <submittedName>
        <fullName evidence="4">Putative two-component response regulator</fullName>
    </submittedName>
</protein>
<evidence type="ECO:0000256" key="2">
    <source>
        <dbReference type="PROSITE-ProRule" id="PRU00169"/>
    </source>
</evidence>
<gene>
    <name evidence="4" type="ORF">BJA5080_00086</name>
</gene>
<dbReference type="InterPro" id="IPR050595">
    <property type="entry name" value="Bact_response_regulator"/>
</dbReference>
<sequence length="168" mass="18871">MEISLRGVFQQADVLAPRETKNREALDAFTQVHRVLPSFPCMELSHLQRRKSIFVVDDDPSMRRSMKRLLQEHGFEAKLFESAEALVNHGNFQQAFCIILDINLDGESGIDLRRWLAEQQVQVPIVFVTGNDTHESRAAAIASGCIAYLTKPFAAASLIESVERAWGS</sequence>
<evidence type="ECO:0000313" key="4">
    <source>
        <dbReference type="EMBL" id="KGJ69013.1"/>
    </source>
</evidence>
<dbReference type="InterPro" id="IPR001789">
    <property type="entry name" value="Sig_transdc_resp-reg_receiver"/>
</dbReference>
<dbReference type="Proteomes" id="UP000024900">
    <property type="component" value="Unassembled WGS sequence"/>
</dbReference>
<dbReference type="FunFam" id="3.40.50.2300:FF:000771">
    <property type="match status" value="1"/>
</dbReference>
<dbReference type="PROSITE" id="PS50110">
    <property type="entry name" value="RESPONSE_REGULATORY"/>
    <property type="match status" value="1"/>
</dbReference>
<accession>A0A837CK32</accession>
<reference evidence="4 5" key="1">
    <citation type="journal article" date="2014" name="BMC Genomics">
        <title>Comparative genomics of Bradyrhizobium japonicum CPAC 15 and Bradyrhizobium diazoefficiens CPAC 7: elite model strains for understanding symbiotic performance with soybean.</title>
        <authorList>
            <person name="Siqueira A.F."/>
            <person name="Ormeno-Orrillo E."/>
            <person name="Souza R.C."/>
            <person name="Rodrigues E.P."/>
            <person name="Almeida L.G."/>
            <person name="Barcellos F.G."/>
            <person name="Batista J.S."/>
            <person name="Nakatami A.S."/>
            <person name="Martinez-Romero E."/>
            <person name="Vasconcelos A.T."/>
            <person name="Hungria M."/>
        </authorList>
    </citation>
    <scope>NUCLEOTIDE SEQUENCE [LARGE SCALE GENOMIC DNA]</scope>
    <source>
        <strain evidence="4 5">SEMIA 5080</strain>
    </source>
</reference>
<dbReference type="PANTHER" id="PTHR44591:SF21">
    <property type="entry name" value="TWO-COMPONENT RESPONSE REGULATOR"/>
    <property type="match status" value="1"/>
</dbReference>
<dbReference type="RefSeq" id="WP_028171963.1">
    <property type="nucleotide sequence ID" value="NZ_ADOU02000004.1"/>
</dbReference>
<dbReference type="Gene3D" id="3.40.50.2300">
    <property type="match status" value="1"/>
</dbReference>
<evidence type="ECO:0000313" key="5">
    <source>
        <dbReference type="Proteomes" id="UP000024900"/>
    </source>
</evidence>
<dbReference type="GO" id="GO:0000160">
    <property type="term" value="P:phosphorelay signal transduction system"/>
    <property type="evidence" value="ECO:0007669"/>
    <property type="project" value="InterPro"/>
</dbReference>
<dbReference type="EMBL" id="ADOU02000004">
    <property type="protein sequence ID" value="KGJ69013.1"/>
    <property type="molecule type" value="Genomic_DNA"/>
</dbReference>
<evidence type="ECO:0000256" key="1">
    <source>
        <dbReference type="ARBA" id="ARBA00022553"/>
    </source>
</evidence>
<comment type="caution">
    <text evidence="4">The sequence shown here is derived from an EMBL/GenBank/DDBJ whole genome shotgun (WGS) entry which is preliminary data.</text>
</comment>
<dbReference type="PANTHER" id="PTHR44591">
    <property type="entry name" value="STRESS RESPONSE REGULATOR PROTEIN 1"/>
    <property type="match status" value="1"/>
</dbReference>
<feature type="domain" description="Response regulatory" evidence="3">
    <location>
        <begin position="52"/>
        <end position="166"/>
    </location>
</feature>
<proteinExistence type="predicted"/>
<evidence type="ECO:0000259" key="3">
    <source>
        <dbReference type="PROSITE" id="PS50110"/>
    </source>
</evidence>
<keyword evidence="1 2" id="KW-0597">Phosphoprotein</keyword>